<feature type="domain" description="N-acetyltransferase" evidence="1">
    <location>
        <begin position="11"/>
        <end position="183"/>
    </location>
</feature>
<dbReference type="PANTHER" id="PTHR43792">
    <property type="entry name" value="GNAT FAMILY, PUTATIVE (AFU_ORTHOLOGUE AFUA_3G00765)-RELATED-RELATED"/>
    <property type="match status" value="1"/>
</dbReference>
<dbReference type="InterPro" id="IPR000182">
    <property type="entry name" value="GNAT_dom"/>
</dbReference>
<name>A0AAJ0FVF3_9HYPO</name>
<dbReference type="SUPFAM" id="SSF55729">
    <property type="entry name" value="Acyl-CoA N-acyltransferases (Nat)"/>
    <property type="match status" value="1"/>
</dbReference>
<reference evidence="2" key="1">
    <citation type="submission" date="2023-06" db="EMBL/GenBank/DDBJ databases">
        <title>Conoideocrella luteorostrata (Hypocreales: Clavicipitaceae), a potential biocontrol fungus for elongate hemlock scale in United States Christmas tree production areas.</title>
        <authorList>
            <person name="Barrett H."/>
            <person name="Lovett B."/>
            <person name="Macias A.M."/>
            <person name="Stajich J.E."/>
            <person name="Kasson M.T."/>
        </authorList>
    </citation>
    <scope>NUCLEOTIDE SEQUENCE</scope>
    <source>
        <strain evidence="2">ARSEF 14590</strain>
    </source>
</reference>
<dbReference type="InterPro" id="IPR051531">
    <property type="entry name" value="N-acetyltransferase"/>
</dbReference>
<evidence type="ECO:0000313" key="2">
    <source>
        <dbReference type="EMBL" id="KAK2590460.1"/>
    </source>
</evidence>
<dbReference type="EMBL" id="JASWJB010000436">
    <property type="protein sequence ID" value="KAK2590460.1"/>
    <property type="molecule type" value="Genomic_DNA"/>
</dbReference>
<keyword evidence="3" id="KW-1185">Reference proteome</keyword>
<protein>
    <recommendedName>
        <fullName evidence="1">N-acetyltransferase domain-containing protein</fullName>
    </recommendedName>
</protein>
<dbReference type="Gene3D" id="3.40.630.30">
    <property type="match status" value="1"/>
</dbReference>
<dbReference type="PANTHER" id="PTHR43792:SF16">
    <property type="entry name" value="N-ACETYLTRANSFERASE DOMAIN-CONTAINING PROTEIN"/>
    <property type="match status" value="1"/>
</dbReference>
<dbReference type="PROSITE" id="PS51186">
    <property type="entry name" value="GNAT"/>
    <property type="match status" value="1"/>
</dbReference>
<proteinExistence type="predicted"/>
<organism evidence="2 3">
    <name type="scientific">Conoideocrella luteorostrata</name>
    <dbReference type="NCBI Taxonomy" id="1105319"/>
    <lineage>
        <taxon>Eukaryota</taxon>
        <taxon>Fungi</taxon>
        <taxon>Dikarya</taxon>
        <taxon>Ascomycota</taxon>
        <taxon>Pezizomycotina</taxon>
        <taxon>Sordariomycetes</taxon>
        <taxon>Hypocreomycetidae</taxon>
        <taxon>Hypocreales</taxon>
        <taxon>Clavicipitaceae</taxon>
        <taxon>Conoideocrella</taxon>
    </lineage>
</organism>
<sequence>MPQPTLATSRLTLTPLTAATAHLNLIIRLDTNPRVMKYIEKHVLTTQKATDDHSVRLKASLITDGLGYWVGYYENQPIGWWSLAPCTKDNGEVDPSKAELGYRLLPQYWRQGLAKEGAGRLVRYGFEEMGLKEVFGQTMNVNEGSRKTMEACGMGFVRRFWEQFEDAIEGTEEGEVEYAIEKGEWEVLGEEKKGLV</sequence>
<dbReference type="Pfam" id="PF13302">
    <property type="entry name" value="Acetyltransf_3"/>
    <property type="match status" value="1"/>
</dbReference>
<accession>A0AAJ0FVF3</accession>
<dbReference type="InterPro" id="IPR016181">
    <property type="entry name" value="Acyl_CoA_acyltransferase"/>
</dbReference>
<gene>
    <name evidence="2" type="ORF">QQS21_011861</name>
</gene>
<comment type="caution">
    <text evidence="2">The sequence shown here is derived from an EMBL/GenBank/DDBJ whole genome shotgun (WGS) entry which is preliminary data.</text>
</comment>
<evidence type="ECO:0000313" key="3">
    <source>
        <dbReference type="Proteomes" id="UP001251528"/>
    </source>
</evidence>
<dbReference type="AlphaFoldDB" id="A0AAJ0FVF3"/>
<dbReference type="GO" id="GO:0016747">
    <property type="term" value="F:acyltransferase activity, transferring groups other than amino-acyl groups"/>
    <property type="evidence" value="ECO:0007669"/>
    <property type="project" value="InterPro"/>
</dbReference>
<dbReference type="Proteomes" id="UP001251528">
    <property type="component" value="Unassembled WGS sequence"/>
</dbReference>
<evidence type="ECO:0000259" key="1">
    <source>
        <dbReference type="PROSITE" id="PS51186"/>
    </source>
</evidence>